<dbReference type="EMBL" id="JASNJD010000006">
    <property type="protein sequence ID" value="MDK3017999.1"/>
    <property type="molecule type" value="Genomic_DNA"/>
</dbReference>
<protein>
    <submittedName>
        <fullName evidence="1">Uncharacterized protein</fullName>
    </submittedName>
</protein>
<comment type="caution">
    <text evidence="1">The sequence shown here is derived from an EMBL/GenBank/DDBJ whole genome shotgun (WGS) entry which is preliminary data.</text>
</comment>
<dbReference type="Proteomes" id="UP001243757">
    <property type="component" value="Unassembled WGS sequence"/>
</dbReference>
<evidence type="ECO:0000313" key="1">
    <source>
        <dbReference type="EMBL" id="MDK3017999.1"/>
    </source>
</evidence>
<reference evidence="1 2" key="1">
    <citation type="submission" date="2023-05" db="EMBL/GenBank/DDBJ databases">
        <title>Pseudodonghicola sp. nov.</title>
        <authorList>
            <person name="Huang J."/>
        </authorList>
    </citation>
    <scope>NUCLEOTIDE SEQUENCE [LARGE SCALE GENOMIC DNA]</scope>
    <source>
        <strain evidence="1 2">IC7</strain>
    </source>
</reference>
<dbReference type="RefSeq" id="WP_284480813.1">
    <property type="nucleotide sequence ID" value="NZ_JASNJD010000006.1"/>
</dbReference>
<name>A0ABT7F0H9_9RHOB</name>
<organism evidence="1 2">
    <name type="scientific">Pseudodonghicola flavimaris</name>
    <dbReference type="NCBI Taxonomy" id="3050036"/>
    <lineage>
        <taxon>Bacteria</taxon>
        <taxon>Pseudomonadati</taxon>
        <taxon>Pseudomonadota</taxon>
        <taxon>Alphaproteobacteria</taxon>
        <taxon>Rhodobacterales</taxon>
        <taxon>Paracoccaceae</taxon>
        <taxon>Pseudodonghicola</taxon>
    </lineage>
</organism>
<proteinExistence type="predicted"/>
<gene>
    <name evidence="1" type="ORF">QO033_09940</name>
</gene>
<evidence type="ECO:0000313" key="2">
    <source>
        <dbReference type="Proteomes" id="UP001243757"/>
    </source>
</evidence>
<accession>A0ABT7F0H9</accession>
<keyword evidence="2" id="KW-1185">Reference proteome</keyword>
<sequence length="129" mass="14504">MKKAESAIEQILSDDYEVVEGKEQNQPIFDFDTDYAGIKQKHDDTVEAWKSLADEDRAKYGRGLPDYLIEAGAENPKDQKFSRARNAYLVSNEISARVGNASPFKVLPLDAINYQSSLTELVESIENTE</sequence>